<dbReference type="EMBL" id="MK072538">
    <property type="protein sequence ID" value="AYV87178.1"/>
    <property type="molecule type" value="Genomic_DNA"/>
</dbReference>
<accession>A0A3G5AJ54</accession>
<reference evidence="1" key="1">
    <citation type="submission" date="2018-10" db="EMBL/GenBank/DDBJ databases">
        <title>Hidden diversity of soil giant viruses.</title>
        <authorList>
            <person name="Schulz F."/>
            <person name="Alteio L."/>
            <person name="Goudeau D."/>
            <person name="Ryan E.M."/>
            <person name="Malmstrom R.R."/>
            <person name="Blanchard J."/>
            <person name="Woyke T."/>
        </authorList>
    </citation>
    <scope>NUCLEOTIDE SEQUENCE</scope>
    <source>
        <strain evidence="1">SYV1</strain>
    </source>
</reference>
<dbReference type="InterPro" id="IPR011990">
    <property type="entry name" value="TPR-like_helical_dom_sf"/>
</dbReference>
<sequence length="216" mass="25414">MSLYADASQDDYLTYIQSFVDTNECSYQQQVDMRVMRCNLIRCNKKVDILLTFPQDNHWIIYESSFYMNESEEDKQMEILQLASTQGNSYAMVDLAKKFSDIYSKNLNLKKSLELLQQSTELGNPMAPYEMFELYSLYQFSKYYNDSIMVGVPKITTEQLNSLLILACERKNVKAICFFIEKYTSESNNNERLRILHIGIELGHREFNHKSLVRNF</sequence>
<proteinExistence type="predicted"/>
<dbReference type="Gene3D" id="1.25.40.10">
    <property type="entry name" value="Tetratricopeptide repeat domain"/>
    <property type="match status" value="1"/>
</dbReference>
<organism evidence="1">
    <name type="scientific">Sylvanvirus sp</name>
    <dbReference type="NCBI Taxonomy" id="2487774"/>
    <lineage>
        <taxon>Viruses</taxon>
    </lineage>
</organism>
<gene>
    <name evidence="1" type="ORF">Sylvanvirus32_2</name>
</gene>
<dbReference type="SUPFAM" id="SSF81901">
    <property type="entry name" value="HCP-like"/>
    <property type="match status" value="1"/>
</dbReference>
<evidence type="ECO:0000313" key="1">
    <source>
        <dbReference type="EMBL" id="AYV87178.1"/>
    </source>
</evidence>
<protein>
    <submittedName>
        <fullName evidence="1">Uncharacterized protein</fullName>
    </submittedName>
</protein>
<name>A0A3G5AJ54_9VIRU</name>